<name>V6JMI8_STRRC</name>
<dbReference type="EMBL" id="AWQX01000398">
    <property type="protein sequence ID" value="EST18059.1"/>
    <property type="molecule type" value="Genomic_DNA"/>
</dbReference>
<reference evidence="1 2" key="1">
    <citation type="journal article" date="2014" name="Genome Announc.">
        <title>Draft Genome Sequence of Streptomyces roseochromogenes subsp. oscitans DS 12.976, Producer of the Aminocoumarin Antibiotic Clorobiocin.</title>
        <authorList>
            <person name="Ruckert C."/>
            <person name="Kalinowski J."/>
            <person name="Heide L."/>
            <person name="Apel A.K."/>
        </authorList>
    </citation>
    <scope>NUCLEOTIDE SEQUENCE [LARGE SCALE GENOMIC DNA]</scope>
    <source>
        <strain evidence="1 2">DS 12.976</strain>
        <plasmid evidence="1">pSros1</plasmid>
    </source>
</reference>
<accession>V6JMI8</accession>
<evidence type="ECO:0000313" key="1">
    <source>
        <dbReference type="EMBL" id="EST18059.1"/>
    </source>
</evidence>
<proteinExistence type="predicted"/>
<dbReference type="RefSeq" id="WP_023553990.1">
    <property type="nucleotide sequence ID" value="NZ_CM002286.1"/>
</dbReference>
<keyword evidence="2" id="KW-1185">Reference proteome</keyword>
<dbReference type="Proteomes" id="UP000017984">
    <property type="component" value="Plasmid pSros1"/>
</dbReference>
<dbReference type="OrthoDB" id="4164028at2"/>
<geneLocation type="plasmid" evidence="1 2">
    <name>pSros1</name>
</geneLocation>
<dbReference type="PATRIC" id="fig|1352936.5.peg.9502"/>
<organism evidence="1 2">
    <name type="scientific">Streptomyces roseochromogenus subsp. oscitans DS 12.976</name>
    <dbReference type="NCBI Taxonomy" id="1352936"/>
    <lineage>
        <taxon>Bacteria</taxon>
        <taxon>Bacillati</taxon>
        <taxon>Actinomycetota</taxon>
        <taxon>Actinomycetes</taxon>
        <taxon>Kitasatosporales</taxon>
        <taxon>Streptomycetaceae</taxon>
        <taxon>Streptomyces</taxon>
    </lineage>
</organism>
<comment type="caution">
    <text evidence="1">The sequence shown here is derived from an EMBL/GenBank/DDBJ whole genome shotgun (WGS) entry which is preliminary data.</text>
</comment>
<evidence type="ECO:0000313" key="2">
    <source>
        <dbReference type="Proteomes" id="UP000017984"/>
    </source>
</evidence>
<dbReference type="HOGENOM" id="CLU_1509810_0_0_11"/>
<dbReference type="AlphaFoldDB" id="V6JMI8"/>
<gene>
    <name evidence="1" type="ORF">M878_45690</name>
</gene>
<protein>
    <submittedName>
        <fullName evidence="1">Uncharacterized protein</fullName>
    </submittedName>
</protein>
<sequence length="178" mass="19388">MITANRAAYTVITTARRSTEGVTLVTLINNGGRSRLQYIGDNGTHTKHLAPVLHRQIARAVEDAAHTYARTRYGARKNWPARIVVTHDGTLDCADAAPELGDHVFNGRVYHFSDAAATAAHRAMDARRLSASTQGLLRPAYDVALATFAAHLGLPANYRNLYALARSYTRRHPATVAA</sequence>
<keyword evidence="1" id="KW-0614">Plasmid</keyword>